<comment type="similarity">
    <text evidence="1">Belongs to the V-ATPase D subunit family.</text>
</comment>
<evidence type="ECO:0000313" key="4">
    <source>
        <dbReference type="EMBL" id="KAJ3227274.1"/>
    </source>
</evidence>
<dbReference type="Proteomes" id="UP001211065">
    <property type="component" value="Unassembled WGS sequence"/>
</dbReference>
<protein>
    <submittedName>
        <fullName evidence="4">H(+)-transporting V1 sector ATPase subunit D</fullName>
    </submittedName>
</protein>
<evidence type="ECO:0000313" key="5">
    <source>
        <dbReference type="Proteomes" id="UP001211065"/>
    </source>
</evidence>
<name>A0AAD5U7I8_9FUNG</name>
<evidence type="ECO:0000256" key="3">
    <source>
        <dbReference type="ARBA" id="ARBA00023065"/>
    </source>
</evidence>
<reference evidence="4" key="1">
    <citation type="submission" date="2020-05" db="EMBL/GenBank/DDBJ databases">
        <title>Phylogenomic resolution of chytrid fungi.</title>
        <authorList>
            <person name="Stajich J.E."/>
            <person name="Amses K."/>
            <person name="Simmons R."/>
            <person name="Seto K."/>
            <person name="Myers J."/>
            <person name="Bonds A."/>
            <person name="Quandt C.A."/>
            <person name="Barry K."/>
            <person name="Liu P."/>
            <person name="Grigoriev I."/>
            <person name="Longcore J.E."/>
            <person name="James T.Y."/>
        </authorList>
    </citation>
    <scope>NUCLEOTIDE SEQUENCE</scope>
    <source>
        <strain evidence="4">JEL0476</strain>
    </source>
</reference>
<gene>
    <name evidence="4" type="primary">VMA8</name>
    <name evidence="4" type="ORF">HK099_002638</name>
</gene>
<proteinExistence type="inferred from homology"/>
<dbReference type="PANTHER" id="PTHR11671">
    <property type="entry name" value="V-TYPE ATP SYNTHASE SUBUNIT D"/>
    <property type="match status" value="1"/>
</dbReference>
<evidence type="ECO:0000256" key="1">
    <source>
        <dbReference type="ARBA" id="ARBA00005850"/>
    </source>
</evidence>
<sequence>MIIDLFDFDFDVTFERKGNKKERVKEEMSGVGARLNIFPTRMALTNMKLRLKGAQTGHSLLKRKAEALTRRFREIVKKIQDAKLKMGAVLQAASFSYSEVIYSAGDISYQVRESVKTPQIKVKAKQENVSGVMLPAFDFINDGQNSFELTGLGRGGQQIQRCKDTYSKAVEVLVELASLQWFNYQTAFVILDEVIKVTNRRVNAIEHVIIPKIENTIHYITSELDEMDREEFYRLGSSISNLFITFYRLKKVQGKKKEKKDREEAEKENYVEKYGDVVETVNILAEYEKDEDVMF</sequence>
<keyword evidence="2" id="KW-0813">Transport</keyword>
<evidence type="ECO:0000256" key="2">
    <source>
        <dbReference type="ARBA" id="ARBA00022448"/>
    </source>
</evidence>
<dbReference type="AlphaFoldDB" id="A0AAD5U7I8"/>
<dbReference type="InterPro" id="IPR002699">
    <property type="entry name" value="V_ATPase_D"/>
</dbReference>
<accession>A0AAD5U7I8</accession>
<dbReference type="Gene3D" id="1.10.287.3240">
    <property type="match status" value="1"/>
</dbReference>
<keyword evidence="5" id="KW-1185">Reference proteome</keyword>
<dbReference type="NCBIfam" id="TIGR00309">
    <property type="entry name" value="V_ATPase_subD"/>
    <property type="match status" value="1"/>
</dbReference>
<dbReference type="EMBL" id="JADGJW010000019">
    <property type="protein sequence ID" value="KAJ3227274.1"/>
    <property type="molecule type" value="Genomic_DNA"/>
</dbReference>
<comment type="caution">
    <text evidence="4">The sequence shown here is derived from an EMBL/GenBank/DDBJ whole genome shotgun (WGS) entry which is preliminary data.</text>
</comment>
<organism evidence="4 5">
    <name type="scientific">Clydaea vesicula</name>
    <dbReference type="NCBI Taxonomy" id="447962"/>
    <lineage>
        <taxon>Eukaryota</taxon>
        <taxon>Fungi</taxon>
        <taxon>Fungi incertae sedis</taxon>
        <taxon>Chytridiomycota</taxon>
        <taxon>Chytridiomycota incertae sedis</taxon>
        <taxon>Chytridiomycetes</taxon>
        <taxon>Lobulomycetales</taxon>
        <taxon>Lobulomycetaceae</taxon>
        <taxon>Clydaea</taxon>
    </lineage>
</organism>
<dbReference type="GO" id="GO:0046961">
    <property type="term" value="F:proton-transporting ATPase activity, rotational mechanism"/>
    <property type="evidence" value="ECO:0007669"/>
    <property type="project" value="InterPro"/>
</dbReference>
<keyword evidence="3" id="KW-0406">Ion transport</keyword>
<dbReference type="Pfam" id="PF01813">
    <property type="entry name" value="ATP-synt_D"/>
    <property type="match status" value="1"/>
</dbReference>